<evidence type="ECO:0000256" key="3">
    <source>
        <dbReference type="ARBA" id="ARBA00022475"/>
    </source>
</evidence>
<evidence type="ECO:0000256" key="13">
    <source>
        <dbReference type="ARBA" id="ARBA00023136"/>
    </source>
</evidence>
<evidence type="ECO:0000256" key="2">
    <source>
        <dbReference type="ARBA" id="ARBA00007931"/>
    </source>
</evidence>
<evidence type="ECO:0000256" key="15">
    <source>
        <dbReference type="PIRSR" id="PIRSR006404-1"/>
    </source>
</evidence>
<keyword evidence="19" id="KW-1185">Reference proteome</keyword>
<evidence type="ECO:0000256" key="11">
    <source>
        <dbReference type="ARBA" id="ARBA00023049"/>
    </source>
</evidence>
<evidence type="ECO:0000259" key="17">
    <source>
        <dbReference type="Pfam" id="PF02163"/>
    </source>
</evidence>
<dbReference type="Pfam" id="PF02163">
    <property type="entry name" value="Peptidase_M50"/>
    <property type="match status" value="1"/>
</dbReference>
<dbReference type="Proteomes" id="UP000548476">
    <property type="component" value="Unassembled WGS sequence"/>
</dbReference>
<comment type="caution">
    <text evidence="18">The sequence shown here is derived from an EMBL/GenBank/DDBJ whole genome shotgun (WGS) entry which is preliminary data.</text>
</comment>
<feature type="binding site" evidence="16">
    <location>
        <position position="79"/>
    </location>
    <ligand>
        <name>Zn(2+)</name>
        <dbReference type="ChEBI" id="CHEBI:29105"/>
        <note>catalytic</note>
    </ligand>
</feature>
<accession>A0A841FIV0</accession>
<feature type="active site" evidence="15">
    <location>
        <position position="80"/>
    </location>
</feature>
<keyword evidence="12" id="KW-0129">CBS domain</keyword>
<evidence type="ECO:0000256" key="1">
    <source>
        <dbReference type="ARBA" id="ARBA00004651"/>
    </source>
</evidence>
<keyword evidence="11 14" id="KW-0482">Metalloprotease</keyword>
<dbReference type="InterPro" id="IPR046342">
    <property type="entry name" value="CBS_dom_sf"/>
</dbReference>
<name>A0A841FIV0_9ACTN</name>
<evidence type="ECO:0000256" key="10">
    <source>
        <dbReference type="ARBA" id="ARBA00022989"/>
    </source>
</evidence>
<gene>
    <name evidence="18" type="ORF">HNR73_003589</name>
</gene>
<protein>
    <recommendedName>
        <fullName evidence="14">Zinc metalloprotease</fullName>
    </recommendedName>
</protein>
<comment type="cofactor">
    <cofactor evidence="14 16">
        <name>Zn(2+)</name>
        <dbReference type="ChEBI" id="CHEBI:29105"/>
    </cofactor>
    <text evidence="14 16">Binds 1 zinc ion per subunit.</text>
</comment>
<evidence type="ECO:0000256" key="12">
    <source>
        <dbReference type="ARBA" id="ARBA00023122"/>
    </source>
</evidence>
<dbReference type="GO" id="GO:0006508">
    <property type="term" value="P:proteolysis"/>
    <property type="evidence" value="ECO:0007669"/>
    <property type="project" value="UniProtKB-KW"/>
</dbReference>
<comment type="similarity">
    <text evidence="2 14">Belongs to the peptidase M50B family.</text>
</comment>
<evidence type="ECO:0000313" key="19">
    <source>
        <dbReference type="Proteomes" id="UP000548476"/>
    </source>
</evidence>
<dbReference type="EMBL" id="JACHGT010000007">
    <property type="protein sequence ID" value="MBB6035725.1"/>
    <property type="molecule type" value="Genomic_DNA"/>
</dbReference>
<evidence type="ECO:0000256" key="14">
    <source>
        <dbReference type="PIRNR" id="PIRNR006404"/>
    </source>
</evidence>
<dbReference type="GO" id="GO:0005886">
    <property type="term" value="C:plasma membrane"/>
    <property type="evidence" value="ECO:0007669"/>
    <property type="project" value="UniProtKB-SubCell"/>
</dbReference>
<dbReference type="AlphaFoldDB" id="A0A841FIV0"/>
<sequence length="397" mass="41918">MDDSAPSNGRRGFRRRGLRLGRVFGIPVHLSPSWLILAVLVTVIYADIVRNELPELGGPLVYVVSFTFVISLCLSVFLHELGHALTSLKYGIGVKGITLEMLGGYTEMEEEAPRPGVEAVVALAGPAVSLVLGGVGVVLLSVLDGPSIGYELAFQFAVSNIIVALFNVLPGLPLDGGRALRAVVWAIAKDRHVATRVSGWTGRAVAVLTIAGGIALFLGSGGANIVSLLFTGMVGMVLWAGATQAIRVGKLGGRIPLLAVRKLIRPLTSVPTGTPLSEALRRAEENAALGVLVVDTAERPLALLHAHAAMSVPAQRRPWISVDSVSRDIDPGAALDPEMHGQEIIDAVRAHPSTEYLVMADGIVYGVVVAADIAEVLEPRTIRSRPSRPHTRNGVNT</sequence>
<reference evidence="18 19" key="1">
    <citation type="submission" date="2020-08" db="EMBL/GenBank/DDBJ databases">
        <title>Genomic Encyclopedia of Type Strains, Phase IV (KMG-IV): sequencing the most valuable type-strain genomes for metagenomic binning, comparative biology and taxonomic classification.</title>
        <authorList>
            <person name="Goeker M."/>
        </authorList>
    </citation>
    <scope>NUCLEOTIDE SEQUENCE [LARGE SCALE GENOMIC DNA]</scope>
    <source>
        <strain evidence="18 19">YIM 65646</strain>
    </source>
</reference>
<feature type="transmembrane region" description="Helical" evidence="14">
    <location>
        <begin position="200"/>
        <end position="219"/>
    </location>
</feature>
<keyword evidence="3 14" id="KW-1003">Cell membrane</keyword>
<feature type="transmembrane region" description="Helical" evidence="14">
    <location>
        <begin position="119"/>
        <end position="140"/>
    </location>
</feature>
<dbReference type="InterPro" id="IPR016483">
    <property type="entry name" value="UCP006404_Pept_M50_CBS"/>
</dbReference>
<keyword evidence="13 14" id="KW-0472">Membrane</keyword>
<evidence type="ECO:0000256" key="7">
    <source>
        <dbReference type="ARBA" id="ARBA00022737"/>
    </source>
</evidence>
<dbReference type="GO" id="GO:0046872">
    <property type="term" value="F:metal ion binding"/>
    <property type="evidence" value="ECO:0007669"/>
    <property type="project" value="UniProtKB-UniRule"/>
</dbReference>
<feature type="binding site" evidence="16">
    <location>
        <position position="175"/>
    </location>
    <ligand>
        <name>Zn(2+)</name>
        <dbReference type="ChEBI" id="CHEBI:29105"/>
        <note>catalytic</note>
    </ligand>
</feature>
<evidence type="ECO:0000256" key="8">
    <source>
        <dbReference type="ARBA" id="ARBA00022801"/>
    </source>
</evidence>
<dbReference type="RefSeq" id="WP_221330969.1">
    <property type="nucleotide sequence ID" value="NZ_BONT01000075.1"/>
</dbReference>
<evidence type="ECO:0000313" key="18">
    <source>
        <dbReference type="EMBL" id="MBB6035725.1"/>
    </source>
</evidence>
<dbReference type="SUPFAM" id="SSF54631">
    <property type="entry name" value="CBS-domain pair"/>
    <property type="match status" value="1"/>
</dbReference>
<dbReference type="GO" id="GO:0008237">
    <property type="term" value="F:metallopeptidase activity"/>
    <property type="evidence" value="ECO:0007669"/>
    <property type="project" value="UniProtKB-UniRule"/>
</dbReference>
<evidence type="ECO:0000256" key="4">
    <source>
        <dbReference type="ARBA" id="ARBA00022670"/>
    </source>
</evidence>
<feature type="binding site" evidence="16">
    <location>
        <position position="83"/>
    </location>
    <ligand>
        <name>Zn(2+)</name>
        <dbReference type="ChEBI" id="CHEBI:29105"/>
        <note>catalytic</note>
    </ligand>
</feature>
<keyword evidence="7" id="KW-0677">Repeat</keyword>
<organism evidence="18 19">
    <name type="scientific">Phytomonospora endophytica</name>
    <dbReference type="NCBI Taxonomy" id="714109"/>
    <lineage>
        <taxon>Bacteria</taxon>
        <taxon>Bacillati</taxon>
        <taxon>Actinomycetota</taxon>
        <taxon>Actinomycetes</taxon>
        <taxon>Micromonosporales</taxon>
        <taxon>Micromonosporaceae</taxon>
        <taxon>Phytomonospora</taxon>
    </lineage>
</organism>
<keyword evidence="4 14" id="KW-0645">Protease</keyword>
<evidence type="ECO:0000256" key="5">
    <source>
        <dbReference type="ARBA" id="ARBA00022692"/>
    </source>
</evidence>
<evidence type="ECO:0000256" key="6">
    <source>
        <dbReference type="ARBA" id="ARBA00022723"/>
    </source>
</evidence>
<proteinExistence type="inferred from homology"/>
<dbReference type="CDD" id="cd06164">
    <property type="entry name" value="S2P-M50_SpoIVFB_CBS"/>
    <property type="match status" value="1"/>
</dbReference>
<evidence type="ECO:0000256" key="9">
    <source>
        <dbReference type="ARBA" id="ARBA00022833"/>
    </source>
</evidence>
<dbReference type="PIRSF" id="PIRSF006404">
    <property type="entry name" value="UCP006404_Pept_M50_CBS"/>
    <property type="match status" value="1"/>
</dbReference>
<keyword evidence="6 14" id="KW-0479">Metal-binding</keyword>
<dbReference type="PANTHER" id="PTHR39188:SF3">
    <property type="entry name" value="STAGE IV SPORULATION PROTEIN FB"/>
    <property type="match status" value="1"/>
</dbReference>
<dbReference type="InterPro" id="IPR008915">
    <property type="entry name" value="Peptidase_M50"/>
</dbReference>
<keyword evidence="10 14" id="KW-1133">Transmembrane helix</keyword>
<feature type="transmembrane region" description="Helical" evidence="14">
    <location>
        <begin position="60"/>
        <end position="79"/>
    </location>
</feature>
<evidence type="ECO:0000256" key="16">
    <source>
        <dbReference type="PIRSR" id="PIRSR006404-2"/>
    </source>
</evidence>
<comment type="subcellular location">
    <subcellularLocation>
        <location evidence="1 14">Cell membrane</location>
        <topology evidence="1 14">Multi-pass membrane protein</topology>
    </subcellularLocation>
</comment>
<feature type="transmembrane region" description="Helical" evidence="14">
    <location>
        <begin position="20"/>
        <end position="48"/>
    </location>
</feature>
<feature type="domain" description="Peptidase M50" evidence="17">
    <location>
        <begin position="68"/>
        <end position="154"/>
    </location>
</feature>
<keyword evidence="9 14" id="KW-0862">Zinc</keyword>
<keyword evidence="5 14" id="KW-0812">Transmembrane</keyword>
<keyword evidence="8 14" id="KW-0378">Hydrolase</keyword>
<dbReference type="PANTHER" id="PTHR39188">
    <property type="entry name" value="MEMBRANE-ASSOCIATED ZINC METALLOPROTEASE M50B"/>
    <property type="match status" value="1"/>
</dbReference>
<feature type="transmembrane region" description="Helical" evidence="14">
    <location>
        <begin position="152"/>
        <end position="172"/>
    </location>
</feature>